<evidence type="ECO:0008006" key="3">
    <source>
        <dbReference type="Google" id="ProtNLM"/>
    </source>
</evidence>
<dbReference type="InterPro" id="IPR052895">
    <property type="entry name" value="HetReg/Transcr_Mod"/>
</dbReference>
<dbReference type="Proteomes" id="UP000297299">
    <property type="component" value="Unassembled WGS sequence"/>
</dbReference>
<dbReference type="EMBL" id="PHWZ01000035">
    <property type="protein sequence ID" value="TEY81052.1"/>
    <property type="molecule type" value="Genomic_DNA"/>
</dbReference>
<evidence type="ECO:0000313" key="1">
    <source>
        <dbReference type="EMBL" id="TEY81052.1"/>
    </source>
</evidence>
<keyword evidence="2" id="KW-1185">Reference proteome</keyword>
<evidence type="ECO:0000313" key="2">
    <source>
        <dbReference type="Proteomes" id="UP000297299"/>
    </source>
</evidence>
<proteinExistence type="predicted"/>
<gene>
    <name evidence="1" type="ORF">BOTCAL_0035g00470</name>
</gene>
<protein>
    <recommendedName>
        <fullName evidence="3">Heterokaryon incompatibility domain-containing protein</fullName>
    </recommendedName>
</protein>
<sequence>MASGDSYANVQFLEDGYVLRITGVILGSVQKSGLSFRRELNSRDNNSRGLKVLQEWWSIVVSMRKPSLREQGAFCRTISCGNWTFNDHTEYAIRMEALAAMLSEQTPQLSFPLFPVSTTGKTLDGKEQLALLISACWTMNRRRFIVSDTGIIGLGPWNCSKNDLICILPGCRFPVILRKTDNHYVLVGEAYIDGFMYGEGIRGVENGLYDLETFEIH</sequence>
<dbReference type="STRING" id="38488.A0A4Y8DCT2"/>
<dbReference type="Pfam" id="PF26639">
    <property type="entry name" value="Het-6_barrel"/>
    <property type="match status" value="1"/>
</dbReference>
<reference evidence="1 2" key="1">
    <citation type="submission" date="2017-11" db="EMBL/GenBank/DDBJ databases">
        <title>Comparative genomics of Botrytis spp.</title>
        <authorList>
            <person name="Valero-Jimenez C.A."/>
            <person name="Tapia P."/>
            <person name="Veloso J."/>
            <person name="Silva-Moreno E."/>
            <person name="Staats M."/>
            <person name="Valdes J.H."/>
            <person name="Van Kan J.A.L."/>
        </authorList>
    </citation>
    <scope>NUCLEOTIDE SEQUENCE [LARGE SCALE GENOMIC DNA]</scope>
    <source>
        <strain evidence="1 2">MUCL2830</strain>
    </source>
</reference>
<dbReference type="AlphaFoldDB" id="A0A4Y8DCT2"/>
<comment type="caution">
    <text evidence="1">The sequence shown here is derived from an EMBL/GenBank/DDBJ whole genome shotgun (WGS) entry which is preliminary data.</text>
</comment>
<dbReference type="PANTHER" id="PTHR24148:SF73">
    <property type="entry name" value="HET DOMAIN PROTEIN (AFU_ORTHOLOGUE AFUA_8G01020)"/>
    <property type="match status" value="1"/>
</dbReference>
<organism evidence="1 2">
    <name type="scientific">Botryotinia calthae</name>
    <dbReference type="NCBI Taxonomy" id="38488"/>
    <lineage>
        <taxon>Eukaryota</taxon>
        <taxon>Fungi</taxon>
        <taxon>Dikarya</taxon>
        <taxon>Ascomycota</taxon>
        <taxon>Pezizomycotina</taxon>
        <taxon>Leotiomycetes</taxon>
        <taxon>Helotiales</taxon>
        <taxon>Sclerotiniaceae</taxon>
        <taxon>Botryotinia</taxon>
    </lineage>
</organism>
<dbReference type="OrthoDB" id="194358at2759"/>
<dbReference type="PANTHER" id="PTHR24148">
    <property type="entry name" value="ANKYRIN REPEAT DOMAIN-CONTAINING PROTEIN 39 HOMOLOG-RELATED"/>
    <property type="match status" value="1"/>
</dbReference>
<accession>A0A4Y8DCT2</accession>
<name>A0A4Y8DCT2_9HELO</name>